<dbReference type="PROSITE" id="PS50835">
    <property type="entry name" value="IG_LIKE"/>
    <property type="match status" value="1"/>
</dbReference>
<dbReference type="Gene3D" id="2.60.40.10">
    <property type="entry name" value="Immunoglobulins"/>
    <property type="match status" value="1"/>
</dbReference>
<evidence type="ECO:0000259" key="4">
    <source>
        <dbReference type="PROSITE" id="PS50835"/>
    </source>
</evidence>
<feature type="domain" description="Ig-like" evidence="4">
    <location>
        <begin position="45"/>
        <end position="146"/>
    </location>
</feature>
<dbReference type="Proteomes" id="UP000694891">
    <property type="component" value="Unplaced"/>
</dbReference>
<sequence>MRELSLHLVLGHLLISHVASTCIPVECLRCNVTGEALADSCGLCPNITDCINETLTNVSQNCRRDFKVFINGTQSEAQEGDDITLTCLHNISDMNVTYKWNKDGTELKNKKGQKLSRKVLSKDAGEYICSVQSLCGNYTSSPHDVTVHNNSVILLVICGVAALALVLVLGLAMKFKLEKDKARHRERMQQRAQIGQTGGPTPFTPRDS</sequence>
<feature type="region of interest" description="Disordered" evidence="1">
    <location>
        <begin position="186"/>
        <end position="208"/>
    </location>
</feature>
<keyword evidence="2" id="KW-1133">Transmembrane helix</keyword>
<dbReference type="AlphaFoldDB" id="A0A9Y4JS61"/>
<evidence type="ECO:0000313" key="5">
    <source>
        <dbReference type="Proteomes" id="UP000694891"/>
    </source>
</evidence>
<dbReference type="GeneID" id="103354383"/>
<dbReference type="InterPro" id="IPR007110">
    <property type="entry name" value="Ig-like_dom"/>
</dbReference>
<protein>
    <submittedName>
        <fullName evidence="6">Uncharacterized protein LOC103354383 isoform X1</fullName>
    </submittedName>
</protein>
<proteinExistence type="predicted"/>
<dbReference type="RefSeq" id="XP_008275946.1">
    <property type="nucleotide sequence ID" value="XM_008277724.1"/>
</dbReference>
<keyword evidence="5" id="KW-1185">Reference proteome</keyword>
<evidence type="ECO:0000256" key="1">
    <source>
        <dbReference type="SAM" id="MobiDB-lite"/>
    </source>
</evidence>
<evidence type="ECO:0000313" key="6">
    <source>
        <dbReference type="RefSeq" id="XP_008275946.1"/>
    </source>
</evidence>
<keyword evidence="2" id="KW-0812">Transmembrane</keyword>
<dbReference type="SUPFAM" id="SSF48726">
    <property type="entry name" value="Immunoglobulin"/>
    <property type="match status" value="1"/>
</dbReference>
<dbReference type="Pfam" id="PF13895">
    <property type="entry name" value="Ig_2"/>
    <property type="match status" value="1"/>
</dbReference>
<feature type="transmembrane region" description="Helical" evidence="2">
    <location>
        <begin position="152"/>
        <end position="173"/>
    </location>
</feature>
<evidence type="ECO:0000256" key="3">
    <source>
        <dbReference type="SAM" id="SignalP"/>
    </source>
</evidence>
<organism evidence="5 6">
    <name type="scientific">Stegastes partitus</name>
    <name type="common">bicolor damselfish</name>
    <dbReference type="NCBI Taxonomy" id="144197"/>
    <lineage>
        <taxon>Eukaryota</taxon>
        <taxon>Metazoa</taxon>
        <taxon>Chordata</taxon>
        <taxon>Craniata</taxon>
        <taxon>Vertebrata</taxon>
        <taxon>Euteleostomi</taxon>
        <taxon>Actinopterygii</taxon>
        <taxon>Neopterygii</taxon>
        <taxon>Teleostei</taxon>
        <taxon>Neoteleostei</taxon>
        <taxon>Acanthomorphata</taxon>
        <taxon>Ovalentaria</taxon>
        <taxon>Pomacentridae</taxon>
        <taxon>Stegastes</taxon>
    </lineage>
</organism>
<evidence type="ECO:0000256" key="2">
    <source>
        <dbReference type="SAM" id="Phobius"/>
    </source>
</evidence>
<reference evidence="6" key="1">
    <citation type="submission" date="2025-08" db="UniProtKB">
        <authorList>
            <consortium name="RefSeq"/>
        </authorList>
    </citation>
    <scope>IDENTIFICATION</scope>
</reference>
<dbReference type="InterPro" id="IPR036179">
    <property type="entry name" value="Ig-like_dom_sf"/>
</dbReference>
<accession>A0A9Y4JS61</accession>
<gene>
    <name evidence="6" type="primary">LOC103354383</name>
</gene>
<keyword evidence="2" id="KW-0472">Membrane</keyword>
<dbReference type="InterPro" id="IPR013783">
    <property type="entry name" value="Ig-like_fold"/>
</dbReference>
<keyword evidence="3" id="KW-0732">Signal</keyword>
<name>A0A9Y4JS61_9TELE</name>
<feature type="signal peptide" evidence="3">
    <location>
        <begin position="1"/>
        <end position="20"/>
    </location>
</feature>
<feature type="chain" id="PRO_5041467732" evidence="3">
    <location>
        <begin position="21"/>
        <end position="208"/>
    </location>
</feature>